<evidence type="ECO:0000313" key="1">
    <source>
        <dbReference type="EMBL" id="ETR71226.1"/>
    </source>
</evidence>
<gene>
    <name evidence="1" type="ORF">OMM_08259</name>
</gene>
<evidence type="ECO:0000313" key="2">
    <source>
        <dbReference type="Proteomes" id="UP000189670"/>
    </source>
</evidence>
<dbReference type="AlphaFoldDB" id="A0A1V1P8Y5"/>
<sequence length="138" mass="15935">MIVDYFEPHGTDIAHPQSSQAQDLISYLSKTTRSIPIFKKKLVGFAAHNATIQYHHPDHSLTIINAPFMEISSDRQFLEFRKNVAVHFQNKFLICKNLNYDVKRSRIVSNDRFTLIDNGISKTGKGICMNLRLDHIYQ</sequence>
<comment type="caution">
    <text evidence="1">The sequence shown here is derived from an EMBL/GenBank/DDBJ whole genome shotgun (WGS) entry which is preliminary data.</text>
</comment>
<reference evidence="2" key="1">
    <citation type="submission" date="2012-11" db="EMBL/GenBank/DDBJ databases">
        <authorList>
            <person name="Lucero-Rivera Y.E."/>
            <person name="Tovar-Ramirez D."/>
        </authorList>
    </citation>
    <scope>NUCLEOTIDE SEQUENCE [LARGE SCALE GENOMIC DNA]</scope>
    <source>
        <strain evidence="2">Araruama</strain>
    </source>
</reference>
<organism evidence="1 2">
    <name type="scientific">Candidatus Magnetoglobus multicellularis str. Araruama</name>
    <dbReference type="NCBI Taxonomy" id="890399"/>
    <lineage>
        <taxon>Bacteria</taxon>
        <taxon>Pseudomonadati</taxon>
        <taxon>Thermodesulfobacteriota</taxon>
        <taxon>Desulfobacteria</taxon>
        <taxon>Desulfobacterales</taxon>
        <taxon>Desulfobacteraceae</taxon>
        <taxon>Candidatus Magnetoglobus</taxon>
    </lineage>
</organism>
<dbReference type="Proteomes" id="UP000189670">
    <property type="component" value="Unassembled WGS sequence"/>
</dbReference>
<dbReference type="EMBL" id="ATBP01000302">
    <property type="protein sequence ID" value="ETR71226.1"/>
    <property type="molecule type" value="Genomic_DNA"/>
</dbReference>
<accession>A0A1V1P8Y5</accession>
<name>A0A1V1P8Y5_9BACT</name>
<protein>
    <submittedName>
        <fullName evidence="1">Uncharacterized protein</fullName>
    </submittedName>
</protein>
<proteinExistence type="predicted"/>